<comment type="caution">
    <text evidence="2">The sequence shown here is derived from an EMBL/GenBank/DDBJ whole genome shotgun (WGS) entry which is preliminary data.</text>
</comment>
<sequence length="208" mass="22219">MAEPVEVRLRPSFQGSGQALGVVTLVVCSALFVVGGLYDPSSVGGVLFITLGLIGVIGFGGVLVVVVGHLLGRRPLLVLDDEGVSVPAKWPLPRSRDRRLPWADVASVCAWSQGVPTGKGLAHQLAFLPREGSAESRHSSGAEMLMIKVQGLPGVPVLRWSVRTLPGWTVKPDDVFKAVKARTDAPFEDRRVGLPRKRRVVRKAPPAA</sequence>
<name>A0ABP6QIJ4_9ACTN</name>
<evidence type="ECO:0000313" key="2">
    <source>
        <dbReference type="EMBL" id="GAA3230863.1"/>
    </source>
</evidence>
<accession>A0ABP6QIJ4</accession>
<feature type="transmembrane region" description="Helical" evidence="1">
    <location>
        <begin position="20"/>
        <end position="38"/>
    </location>
</feature>
<keyword evidence="1" id="KW-0472">Membrane</keyword>
<keyword evidence="3" id="KW-1185">Reference proteome</keyword>
<keyword evidence="1" id="KW-0812">Transmembrane</keyword>
<organism evidence="2 3">
    <name type="scientific">Actinocorallia longicatena</name>
    <dbReference type="NCBI Taxonomy" id="111803"/>
    <lineage>
        <taxon>Bacteria</taxon>
        <taxon>Bacillati</taxon>
        <taxon>Actinomycetota</taxon>
        <taxon>Actinomycetes</taxon>
        <taxon>Streptosporangiales</taxon>
        <taxon>Thermomonosporaceae</taxon>
        <taxon>Actinocorallia</taxon>
    </lineage>
</organism>
<evidence type="ECO:0000313" key="3">
    <source>
        <dbReference type="Proteomes" id="UP001501237"/>
    </source>
</evidence>
<protein>
    <recommendedName>
        <fullName evidence="4">DUF3093 family protein</fullName>
    </recommendedName>
</protein>
<dbReference type="EMBL" id="BAAAUV010000021">
    <property type="protein sequence ID" value="GAA3230863.1"/>
    <property type="molecule type" value="Genomic_DNA"/>
</dbReference>
<reference evidence="3" key="1">
    <citation type="journal article" date="2019" name="Int. J. Syst. Evol. Microbiol.">
        <title>The Global Catalogue of Microorganisms (GCM) 10K type strain sequencing project: providing services to taxonomists for standard genome sequencing and annotation.</title>
        <authorList>
            <consortium name="The Broad Institute Genomics Platform"/>
            <consortium name="The Broad Institute Genome Sequencing Center for Infectious Disease"/>
            <person name="Wu L."/>
            <person name="Ma J."/>
        </authorList>
    </citation>
    <scope>NUCLEOTIDE SEQUENCE [LARGE SCALE GENOMIC DNA]</scope>
    <source>
        <strain evidence="3">JCM 9377</strain>
    </source>
</reference>
<gene>
    <name evidence="2" type="ORF">GCM10010468_61630</name>
</gene>
<evidence type="ECO:0008006" key="4">
    <source>
        <dbReference type="Google" id="ProtNLM"/>
    </source>
</evidence>
<dbReference type="RefSeq" id="WP_344835356.1">
    <property type="nucleotide sequence ID" value="NZ_BAAAUV010000021.1"/>
</dbReference>
<feature type="transmembrane region" description="Helical" evidence="1">
    <location>
        <begin position="44"/>
        <end position="67"/>
    </location>
</feature>
<dbReference type="Proteomes" id="UP001501237">
    <property type="component" value="Unassembled WGS sequence"/>
</dbReference>
<keyword evidence="1" id="KW-1133">Transmembrane helix</keyword>
<evidence type="ECO:0000256" key="1">
    <source>
        <dbReference type="SAM" id="Phobius"/>
    </source>
</evidence>
<proteinExistence type="predicted"/>